<dbReference type="EMBL" id="PJAI02000009">
    <property type="protein sequence ID" value="TYK65583.1"/>
    <property type="molecule type" value="Genomic_DNA"/>
</dbReference>
<dbReference type="InterPro" id="IPR046358">
    <property type="entry name" value="Flagellin_C"/>
</dbReference>
<feature type="domain" description="Flagellin C-terminal" evidence="8">
    <location>
        <begin position="330"/>
        <end position="411"/>
    </location>
</feature>
<evidence type="ECO:0000256" key="3">
    <source>
        <dbReference type="ARBA" id="ARBA00005709"/>
    </source>
</evidence>
<dbReference type="NCBIfam" id="TIGR02550">
    <property type="entry name" value="flagell_flgL"/>
    <property type="match status" value="1"/>
</dbReference>
<comment type="caution">
    <text evidence="9">The sequence shown here is derived from an EMBL/GenBank/DDBJ whole genome shotgun (WGS) entry which is preliminary data.</text>
</comment>
<dbReference type="InterPro" id="IPR001492">
    <property type="entry name" value="Flagellin"/>
</dbReference>
<dbReference type="RefSeq" id="WP_101344141.1">
    <property type="nucleotide sequence ID" value="NZ_PJAI02000009.1"/>
</dbReference>
<accession>A0ABY3MWJ2</accession>
<keyword evidence="9" id="KW-0282">Flagellum</keyword>
<keyword evidence="5" id="KW-0975">Bacterial flagellum</keyword>
<evidence type="ECO:0000313" key="10">
    <source>
        <dbReference type="Proteomes" id="UP000815846"/>
    </source>
</evidence>
<sequence>MRVSTSQFYMQSALQMGNKSSELNEQMAKLSSGKQVLTAKDNAVQYSTLAGYKDDLSNIEKYNRNIIQAESNNNLQETMFSDAEDILNNVRDLVLQANNGAMSDEDLQAINDQLSNNLEQLVDIANSQDENGDYIFAGFQTSQQPFSQKADGSVNYSGDSGVNTLQVSKNINVATNQSGDAAFMKVANAIGDFSANYPPSLPAFPNANTSGVALASANITDRGTYNTSATPHDYTFDFAVGTGDLTVTDSAGGTTTFPVADYEGGKKITIDGIEVSISGNPLPGESFTMSEQEEVSIFDAVNNAISWVGQGVSASEPEQRQVDYNTVLDQLSSTLTHLSSRRSEVGIRLQVLENQDNRHLDTALGLESGKANIEDLDIAKAITEFEQSQLALQASQQVFTKVQGLTLFNYL</sequence>
<dbReference type="Proteomes" id="UP000815846">
    <property type="component" value="Unassembled WGS sequence"/>
</dbReference>
<gene>
    <name evidence="9" type="primary">flgL</name>
    <name evidence="9" type="ORF">CWS31_009465</name>
</gene>
<feature type="coiled-coil region" evidence="6">
    <location>
        <begin position="52"/>
        <end position="79"/>
    </location>
</feature>
<evidence type="ECO:0000256" key="4">
    <source>
        <dbReference type="ARBA" id="ARBA00022525"/>
    </source>
</evidence>
<reference evidence="9 10" key="1">
    <citation type="submission" date="2019-08" db="EMBL/GenBank/DDBJ databases">
        <title>Microbe sample from Colwellia echini.</title>
        <authorList>
            <person name="Christiansen L."/>
            <person name="Pathiraja D."/>
            <person name="Schultz-Johansen M."/>
            <person name="Choi I.-G."/>
            <person name="Stougaard P."/>
        </authorList>
    </citation>
    <scope>NUCLEOTIDE SEQUENCE [LARGE SCALE GENOMIC DNA]</scope>
    <source>
        <strain evidence="9 10">A3</strain>
    </source>
</reference>
<evidence type="ECO:0000256" key="1">
    <source>
        <dbReference type="ARBA" id="ARBA00004365"/>
    </source>
</evidence>
<name>A0ABY3MWJ2_9GAMM</name>
<evidence type="ECO:0000313" key="9">
    <source>
        <dbReference type="EMBL" id="TYK65583.1"/>
    </source>
</evidence>
<feature type="domain" description="Flagellin N-terminal" evidence="7">
    <location>
        <begin position="3"/>
        <end position="141"/>
    </location>
</feature>
<evidence type="ECO:0000256" key="6">
    <source>
        <dbReference type="SAM" id="Coils"/>
    </source>
</evidence>
<evidence type="ECO:0000259" key="7">
    <source>
        <dbReference type="Pfam" id="PF00669"/>
    </source>
</evidence>
<dbReference type="InterPro" id="IPR013384">
    <property type="entry name" value="Flagell_FlgL"/>
</dbReference>
<dbReference type="InterPro" id="IPR001029">
    <property type="entry name" value="Flagellin_N"/>
</dbReference>
<proteinExistence type="inferred from homology"/>
<dbReference type="SUPFAM" id="SSF64518">
    <property type="entry name" value="Phase 1 flagellin"/>
    <property type="match status" value="1"/>
</dbReference>
<comment type="subcellular location">
    <subcellularLocation>
        <location evidence="1">Bacterial flagellum</location>
    </subcellularLocation>
    <subcellularLocation>
        <location evidence="2">Secreted</location>
    </subcellularLocation>
</comment>
<comment type="similarity">
    <text evidence="3">Belongs to the bacterial flagellin family.</text>
</comment>
<dbReference type="Gene3D" id="1.20.1330.10">
    <property type="entry name" value="f41 fragment of flagellin, N-terminal domain"/>
    <property type="match status" value="2"/>
</dbReference>
<dbReference type="Pfam" id="PF00669">
    <property type="entry name" value="Flagellin_N"/>
    <property type="match status" value="1"/>
</dbReference>
<evidence type="ECO:0000259" key="8">
    <source>
        <dbReference type="Pfam" id="PF00700"/>
    </source>
</evidence>
<evidence type="ECO:0000256" key="5">
    <source>
        <dbReference type="ARBA" id="ARBA00023143"/>
    </source>
</evidence>
<dbReference type="Pfam" id="PF00700">
    <property type="entry name" value="Flagellin_C"/>
    <property type="match status" value="1"/>
</dbReference>
<dbReference type="PANTHER" id="PTHR42792">
    <property type="entry name" value="FLAGELLIN"/>
    <property type="match status" value="1"/>
</dbReference>
<keyword evidence="9" id="KW-0966">Cell projection</keyword>
<keyword evidence="6" id="KW-0175">Coiled coil</keyword>
<keyword evidence="10" id="KW-1185">Reference proteome</keyword>
<keyword evidence="4" id="KW-0964">Secreted</keyword>
<dbReference type="PANTHER" id="PTHR42792:SF1">
    <property type="entry name" value="FLAGELLAR HOOK-ASSOCIATED PROTEIN 3"/>
    <property type="match status" value="1"/>
</dbReference>
<keyword evidence="9" id="KW-0969">Cilium</keyword>
<organism evidence="9 10">
    <name type="scientific">Colwellia echini</name>
    <dbReference type="NCBI Taxonomy" id="1982103"/>
    <lineage>
        <taxon>Bacteria</taxon>
        <taxon>Pseudomonadati</taxon>
        <taxon>Pseudomonadota</taxon>
        <taxon>Gammaproteobacteria</taxon>
        <taxon>Alteromonadales</taxon>
        <taxon>Colwelliaceae</taxon>
        <taxon>Colwellia</taxon>
    </lineage>
</organism>
<evidence type="ECO:0000256" key="2">
    <source>
        <dbReference type="ARBA" id="ARBA00004613"/>
    </source>
</evidence>
<protein>
    <submittedName>
        <fullName evidence="9">Flagellar hook-associated protein 3</fullName>
    </submittedName>
</protein>